<sequence length="336" mass="38119">MDVYDSHGTLANNPSLQGVTTVDWETADGRECQVDVHNCYGGSPTVGDHEIAPEFEAVILAAENNQLAPEEGRDPSIPMMINYNNLQNLDKVHGEGARSRTIMLLNQKYPLSFRGTTFAKDSDFYMMRTPESVVWTTPREFGDKMLGQLLKSFDPQETGHGFYFHGSADRWQPIFEEVLSNATEHFEHFRESDPAAYQAMTPRELQGAYQEYAYSMLNSVIEMEAIQTMSGRGIDRFKIMNVSACKENIDRGGMENTKYLYTRLPETDQRLPLLMGAMHSRALSARDRVILKSRMPQILSFMETTGAETFRNNQMNLFRELGYGIQTASFRPSIAE</sequence>
<dbReference type="PATRIC" id="fig|389348.3.peg.1379"/>
<dbReference type="AlphaFoldDB" id="A0A0U5CPY2"/>
<reference evidence="2" key="1">
    <citation type="submission" date="2015-09" db="EMBL/GenBank/DDBJ databases">
        <authorList>
            <person name="Bertelli C."/>
        </authorList>
    </citation>
    <scope>NUCLEOTIDE SEQUENCE [LARGE SCALE GENOMIC DNA]</scope>
    <source>
        <strain evidence="2">KNic</strain>
    </source>
</reference>
<name>A0A0U5CPY2_9BACT</name>
<keyword evidence="2" id="KW-1185">Reference proteome</keyword>
<dbReference type="RefSeq" id="WP_059060975.1">
    <property type="nucleotide sequence ID" value="NZ_LN879502.1"/>
</dbReference>
<dbReference type="KEGG" id="pnl:PNK_1243"/>
<proteinExistence type="predicted"/>
<protein>
    <submittedName>
        <fullName evidence="1">Uncharacterized protein</fullName>
    </submittedName>
</protein>
<accession>A0A0U5CPY2</accession>
<gene>
    <name evidence="1" type="ORF">PNK_1243</name>
</gene>
<evidence type="ECO:0000313" key="2">
    <source>
        <dbReference type="Proteomes" id="UP000069902"/>
    </source>
</evidence>
<organism evidence="1 2">
    <name type="scientific">Candidatus Protochlamydia naegleriophila</name>
    <dbReference type="NCBI Taxonomy" id="389348"/>
    <lineage>
        <taxon>Bacteria</taxon>
        <taxon>Pseudomonadati</taxon>
        <taxon>Chlamydiota</taxon>
        <taxon>Chlamydiia</taxon>
        <taxon>Parachlamydiales</taxon>
        <taxon>Parachlamydiaceae</taxon>
        <taxon>Candidatus Protochlamydia</taxon>
    </lineage>
</organism>
<evidence type="ECO:0000313" key="1">
    <source>
        <dbReference type="EMBL" id="CUI16860.1"/>
    </source>
</evidence>
<dbReference type="InParanoid" id="A0A0U5CPY2"/>
<dbReference type="EMBL" id="LN879502">
    <property type="protein sequence ID" value="CUI16860.1"/>
    <property type="molecule type" value="Genomic_DNA"/>
</dbReference>
<dbReference type="Proteomes" id="UP000069902">
    <property type="component" value="Chromosome cPNK"/>
</dbReference>